<dbReference type="SUPFAM" id="SSF47694">
    <property type="entry name" value="Cytochrome c oxidase subunit h"/>
    <property type="match status" value="1"/>
</dbReference>
<keyword evidence="2" id="KW-0496">Mitochondrion</keyword>
<reference evidence="6" key="1">
    <citation type="submission" date="2017-02" db="UniProtKB">
        <authorList>
            <consortium name="WormBaseParasite"/>
        </authorList>
    </citation>
    <scope>IDENTIFICATION</scope>
</reference>
<dbReference type="Pfam" id="PF16953">
    <property type="entry name" value="PRORP"/>
    <property type="match status" value="1"/>
</dbReference>
<dbReference type="GO" id="GO:0042775">
    <property type="term" value="P:mitochondrial ATP synthesis coupled electron transport"/>
    <property type="evidence" value="ECO:0007669"/>
    <property type="project" value="TreeGrafter"/>
</dbReference>
<evidence type="ECO:0000256" key="2">
    <source>
        <dbReference type="ARBA" id="ARBA00023128"/>
    </source>
</evidence>
<dbReference type="Proteomes" id="UP000038045">
    <property type="component" value="Unplaced"/>
</dbReference>
<evidence type="ECO:0000259" key="4">
    <source>
        <dbReference type="Pfam" id="PF16953"/>
    </source>
</evidence>
<keyword evidence="5" id="KW-1185">Reference proteome</keyword>
<evidence type="ECO:0000313" key="5">
    <source>
        <dbReference type="Proteomes" id="UP000038045"/>
    </source>
</evidence>
<dbReference type="Gene3D" id="3.40.50.11980">
    <property type="match status" value="1"/>
</dbReference>
<dbReference type="PROSITE" id="PS51808">
    <property type="entry name" value="CHCH"/>
    <property type="match status" value="1"/>
</dbReference>
<dbReference type="PANTHER" id="PTHR46690">
    <property type="entry name" value="CYTOCHROME C OXIDASE ASSEMBLY FACTOR 6 HOMOLOG"/>
    <property type="match status" value="1"/>
</dbReference>
<dbReference type="PANTHER" id="PTHR46690:SF1">
    <property type="entry name" value="CYTOCHROME C OXIDASE ASSEMBLY FACTOR 6 HOMOLOG"/>
    <property type="match status" value="1"/>
</dbReference>
<dbReference type="InterPro" id="IPR042289">
    <property type="entry name" value="COA6"/>
</dbReference>
<comment type="subcellular location">
    <subcellularLocation>
        <location evidence="1">Mitochondrion</location>
    </subcellularLocation>
</comment>
<dbReference type="InterPro" id="IPR036549">
    <property type="entry name" value="CX6/COA6-like_sf"/>
</dbReference>
<dbReference type="GO" id="GO:0008535">
    <property type="term" value="P:respiratory chain complex IV assembly"/>
    <property type="evidence" value="ECO:0007669"/>
    <property type="project" value="InterPro"/>
</dbReference>
<keyword evidence="3" id="KW-1015">Disulfide bond</keyword>
<dbReference type="AlphaFoldDB" id="A0A0N4ZX67"/>
<sequence>MSSEVALKNSRKKCYASRDIFLECFGKNEQKAEKCRLEYKDFVKDCPASWKISYEYNNYHTFIRKSTLQKYNLFHFHNYSIKRVIKQEKAFKKNHKFIDPLEINKNIESIDDVIKAYPDVYTLEETASENPWNKYANLAMENEITESHIDGTFDVKNYLSSMGEESFNKIGDTITFFCEINCKEDVKNLLNETCKLFSNWNGYLLNTILNGIGYLKYECRLPESEYKIDLEKLESEIKHVPLVHFKLNAENIKDCLFDNKLTYIKKSKLPNYIPNNFFYRIFIKEALLQGKISEIESEISQKFQQNIWNDYKLFNFITTYDNERNDGIHYILKSSLKLNRCLEKKEIELLKFIEEGFKGKYIFALDEISKSGITSCGKRLLGSDGINKKDIQTMVDALNKYISNTDAKLRHGFRKHSYDKYISELHHSKMKMFQYDKDKHYVAVIDGLNLIHGSTNYRFLYKIIRTLKKDFSNVLFVVRSLRNKEMLKNVINAGAVYIDIPEHTDDDLFAISSALILGSDSYILTNDLYRDFKDRVMDKDSKKIFEKWMYNRCIQWFREDASITLPKKYLSVVQGNFEDFNKPFHMHFPICFEIGQRSRTKIKENWFCLRKK</sequence>
<name>A0A0N4ZX67_PARTI</name>
<evidence type="ECO:0000256" key="3">
    <source>
        <dbReference type="ARBA" id="ARBA00023157"/>
    </source>
</evidence>
<evidence type="ECO:0000256" key="1">
    <source>
        <dbReference type="ARBA" id="ARBA00004173"/>
    </source>
</evidence>
<dbReference type="Pfam" id="PF02297">
    <property type="entry name" value="COX6B"/>
    <property type="match status" value="1"/>
</dbReference>
<dbReference type="InterPro" id="IPR031595">
    <property type="entry name" value="PRORP_C"/>
</dbReference>
<accession>A0A0N4ZX67</accession>
<dbReference type="GO" id="GO:0005739">
    <property type="term" value="C:mitochondrion"/>
    <property type="evidence" value="ECO:0007669"/>
    <property type="project" value="UniProtKB-SubCell"/>
</dbReference>
<dbReference type="WBParaSite" id="PTRK_0001328100.1">
    <property type="protein sequence ID" value="PTRK_0001328100.1"/>
    <property type="gene ID" value="PTRK_0001328100"/>
</dbReference>
<dbReference type="InterPro" id="IPR048280">
    <property type="entry name" value="COX6B-like"/>
</dbReference>
<evidence type="ECO:0000313" key="6">
    <source>
        <dbReference type="WBParaSite" id="PTRK_0001328100.1"/>
    </source>
</evidence>
<dbReference type="STRING" id="131310.A0A0N4ZX67"/>
<proteinExistence type="predicted"/>
<feature type="domain" description="PRORP" evidence="4">
    <location>
        <begin position="429"/>
        <end position="608"/>
    </location>
</feature>
<organism evidence="5 6">
    <name type="scientific">Parastrongyloides trichosuri</name>
    <name type="common">Possum-specific nematode worm</name>
    <dbReference type="NCBI Taxonomy" id="131310"/>
    <lineage>
        <taxon>Eukaryota</taxon>
        <taxon>Metazoa</taxon>
        <taxon>Ecdysozoa</taxon>
        <taxon>Nematoda</taxon>
        <taxon>Chromadorea</taxon>
        <taxon>Rhabditida</taxon>
        <taxon>Tylenchina</taxon>
        <taxon>Panagrolaimomorpha</taxon>
        <taxon>Strongyloidoidea</taxon>
        <taxon>Strongyloididae</taxon>
        <taxon>Parastrongyloides</taxon>
    </lineage>
</organism>
<protein>
    <submittedName>
        <fullName evidence="6">PRORP domain-containing protein</fullName>
    </submittedName>
</protein>